<proteinExistence type="predicted"/>
<dbReference type="EMBL" id="JANAKD010000296">
    <property type="protein sequence ID" value="KAJ3495279.1"/>
    <property type="molecule type" value="Genomic_DNA"/>
</dbReference>
<evidence type="ECO:0000313" key="2">
    <source>
        <dbReference type="Proteomes" id="UP001148737"/>
    </source>
</evidence>
<name>A0ACC1QZS5_9HYPO</name>
<organism evidence="1 2">
    <name type="scientific">Lecanicillium saksenae</name>
    <dbReference type="NCBI Taxonomy" id="468837"/>
    <lineage>
        <taxon>Eukaryota</taxon>
        <taxon>Fungi</taxon>
        <taxon>Dikarya</taxon>
        <taxon>Ascomycota</taxon>
        <taxon>Pezizomycotina</taxon>
        <taxon>Sordariomycetes</taxon>
        <taxon>Hypocreomycetidae</taxon>
        <taxon>Hypocreales</taxon>
        <taxon>Cordycipitaceae</taxon>
        <taxon>Lecanicillium</taxon>
    </lineage>
</organism>
<dbReference type="Proteomes" id="UP001148737">
    <property type="component" value="Unassembled WGS sequence"/>
</dbReference>
<sequence>MMLHLPLFFLFFGASMASQIQVRQDDLSARVKALEDFLAKADSSCVEDCAAMEDSCEAKGPKAVSQNDVGQDRERKVPEVVSP</sequence>
<keyword evidence="2" id="KW-1185">Reference proteome</keyword>
<reference evidence="1" key="1">
    <citation type="submission" date="2022-07" db="EMBL/GenBank/DDBJ databases">
        <title>Genome Sequence of Lecanicillium saksenae.</title>
        <authorList>
            <person name="Buettner E."/>
        </authorList>
    </citation>
    <scope>NUCLEOTIDE SEQUENCE</scope>
    <source>
        <strain evidence="1">VT-O1</strain>
    </source>
</reference>
<gene>
    <name evidence="1" type="ORF">NLG97_g3509</name>
</gene>
<accession>A0ACC1QZS5</accession>
<protein>
    <submittedName>
        <fullName evidence="1">Uncharacterized protein</fullName>
    </submittedName>
</protein>
<evidence type="ECO:0000313" key="1">
    <source>
        <dbReference type="EMBL" id="KAJ3495279.1"/>
    </source>
</evidence>
<comment type="caution">
    <text evidence="1">The sequence shown here is derived from an EMBL/GenBank/DDBJ whole genome shotgun (WGS) entry which is preliminary data.</text>
</comment>